<proteinExistence type="inferred from homology"/>
<evidence type="ECO:0000313" key="10">
    <source>
        <dbReference type="EMBL" id="KHS47666.1"/>
    </source>
</evidence>
<accession>A0A0B9AAJ8</accession>
<dbReference type="GO" id="GO:0008233">
    <property type="term" value="F:peptidase activity"/>
    <property type="evidence" value="ECO:0007669"/>
    <property type="project" value="UniProtKB-KW"/>
</dbReference>
<evidence type="ECO:0000256" key="9">
    <source>
        <dbReference type="SAM" id="SignalP"/>
    </source>
</evidence>
<keyword evidence="2 8" id="KW-0645">Protease</keyword>
<evidence type="ECO:0000256" key="2">
    <source>
        <dbReference type="ARBA" id="ARBA00022670"/>
    </source>
</evidence>
<reference evidence="10 11" key="1">
    <citation type="submission" date="2014-10" db="EMBL/GenBank/DDBJ databases">
        <title>Draft genome sequence of Novosphingobium subterraneum DSM 12447.</title>
        <authorList>
            <person name="Gan H.M."/>
            <person name="Gan H.Y."/>
            <person name="Savka M.A."/>
        </authorList>
    </citation>
    <scope>NUCLEOTIDE SEQUENCE [LARGE SCALE GENOMIC DNA]</scope>
    <source>
        <strain evidence="10 11">DSM 12447</strain>
    </source>
</reference>
<evidence type="ECO:0000256" key="7">
    <source>
        <dbReference type="ARBA" id="ARBA00023239"/>
    </source>
</evidence>
<evidence type="ECO:0000256" key="4">
    <source>
        <dbReference type="ARBA" id="ARBA00022801"/>
    </source>
</evidence>
<keyword evidence="3" id="KW-0227">DNA damage</keyword>
<protein>
    <recommendedName>
        <fullName evidence="8">Abasic site processing protein</fullName>
        <ecNumber evidence="8">3.4.-.-</ecNumber>
    </recommendedName>
</protein>
<gene>
    <name evidence="10" type="ORF">NJ75_01460</name>
</gene>
<evidence type="ECO:0000256" key="5">
    <source>
        <dbReference type="ARBA" id="ARBA00023124"/>
    </source>
</evidence>
<dbReference type="InterPro" id="IPR003738">
    <property type="entry name" value="SRAP"/>
</dbReference>
<dbReference type="RefSeq" id="WP_052242201.1">
    <property type="nucleotide sequence ID" value="NZ_JRVC01000006.1"/>
</dbReference>
<dbReference type="STRING" id="48936.NJ75_01460"/>
<dbReference type="EMBL" id="JRVC01000006">
    <property type="protein sequence ID" value="KHS47666.1"/>
    <property type="molecule type" value="Genomic_DNA"/>
</dbReference>
<dbReference type="SUPFAM" id="SSF143081">
    <property type="entry name" value="BB1717-like"/>
    <property type="match status" value="1"/>
</dbReference>
<keyword evidence="11" id="KW-1185">Reference proteome</keyword>
<dbReference type="EC" id="3.4.-.-" evidence="8"/>
<sequence length="216" mass="23886">MCNLYRMTSNVQAIAQMFAPVANAQVNLPAFSEIYPDAEAPVLIARGPTRRLGTMRWGWPPFGEVKRPVTNIRNLASPMWRAALEDPNRRCLVPVTAFSEWSQTPDPDTGRKRKHWFALKEQELFAFAGLWRPTAEGPHFAFLTCGANAVVGRVHPKAMPVILGTAEAAHQWLTAQGDAAVAMQRPYADAAMVEIEVEENAPAPSAPRKPEQPSLF</sequence>
<dbReference type="Proteomes" id="UP000031338">
    <property type="component" value="Unassembled WGS sequence"/>
</dbReference>
<keyword evidence="7" id="KW-0456">Lyase</keyword>
<feature type="signal peptide" evidence="9">
    <location>
        <begin position="1"/>
        <end position="24"/>
    </location>
</feature>
<organism evidence="10 11">
    <name type="scientific">Novosphingobium subterraneum</name>
    <dbReference type="NCBI Taxonomy" id="48936"/>
    <lineage>
        <taxon>Bacteria</taxon>
        <taxon>Pseudomonadati</taxon>
        <taxon>Pseudomonadota</taxon>
        <taxon>Alphaproteobacteria</taxon>
        <taxon>Sphingomonadales</taxon>
        <taxon>Sphingomonadaceae</taxon>
        <taxon>Novosphingobium</taxon>
    </lineage>
</organism>
<comment type="caution">
    <text evidence="10">The sequence shown here is derived from an EMBL/GenBank/DDBJ whole genome shotgun (WGS) entry which is preliminary data.</text>
</comment>
<dbReference type="GO" id="GO:0016829">
    <property type="term" value="F:lyase activity"/>
    <property type="evidence" value="ECO:0007669"/>
    <property type="project" value="UniProtKB-KW"/>
</dbReference>
<comment type="similarity">
    <text evidence="1 8">Belongs to the SOS response-associated peptidase family.</text>
</comment>
<dbReference type="InterPro" id="IPR036590">
    <property type="entry name" value="SRAP-like"/>
</dbReference>
<dbReference type="PATRIC" id="fig|48936.3.peg.1462"/>
<feature type="chain" id="PRO_5002145726" description="Abasic site processing protein" evidence="9">
    <location>
        <begin position="25"/>
        <end position="216"/>
    </location>
</feature>
<dbReference type="Pfam" id="PF02586">
    <property type="entry name" value="SRAP"/>
    <property type="match status" value="1"/>
</dbReference>
<keyword evidence="9" id="KW-0732">Signal</keyword>
<evidence type="ECO:0000256" key="1">
    <source>
        <dbReference type="ARBA" id="ARBA00008136"/>
    </source>
</evidence>
<evidence type="ECO:0000256" key="6">
    <source>
        <dbReference type="ARBA" id="ARBA00023125"/>
    </source>
</evidence>
<dbReference type="PANTHER" id="PTHR13604:SF0">
    <property type="entry name" value="ABASIC SITE PROCESSING PROTEIN HMCES"/>
    <property type="match status" value="1"/>
</dbReference>
<evidence type="ECO:0000256" key="8">
    <source>
        <dbReference type="RuleBase" id="RU364100"/>
    </source>
</evidence>
<evidence type="ECO:0000256" key="3">
    <source>
        <dbReference type="ARBA" id="ARBA00022763"/>
    </source>
</evidence>
<dbReference type="GO" id="GO:0106300">
    <property type="term" value="P:protein-DNA covalent cross-linking repair"/>
    <property type="evidence" value="ECO:0007669"/>
    <property type="project" value="InterPro"/>
</dbReference>
<dbReference type="Gene3D" id="3.90.1680.10">
    <property type="entry name" value="SOS response associated peptidase-like"/>
    <property type="match status" value="1"/>
</dbReference>
<keyword evidence="5" id="KW-0190">Covalent protein-DNA linkage</keyword>
<name>A0A0B9AAJ8_9SPHN</name>
<dbReference type="GO" id="GO:0003697">
    <property type="term" value="F:single-stranded DNA binding"/>
    <property type="evidence" value="ECO:0007669"/>
    <property type="project" value="InterPro"/>
</dbReference>
<evidence type="ECO:0000313" key="11">
    <source>
        <dbReference type="Proteomes" id="UP000031338"/>
    </source>
</evidence>
<dbReference type="AlphaFoldDB" id="A0A0B9AAJ8"/>
<dbReference type="PANTHER" id="PTHR13604">
    <property type="entry name" value="DC12-RELATED"/>
    <property type="match status" value="1"/>
</dbReference>
<keyword evidence="6" id="KW-0238">DNA-binding</keyword>
<keyword evidence="4 8" id="KW-0378">Hydrolase</keyword>
<dbReference type="GO" id="GO:0006508">
    <property type="term" value="P:proteolysis"/>
    <property type="evidence" value="ECO:0007669"/>
    <property type="project" value="UniProtKB-KW"/>
</dbReference>